<dbReference type="STRING" id="239498.AXK60_12225"/>
<evidence type="ECO:0000256" key="1">
    <source>
        <dbReference type="SAM" id="MobiDB-lite"/>
    </source>
</evidence>
<sequence length="93" mass="9349">MVATGSFAGSDTQGATITATTAACRGITATVLGQVGRDMLSPCVPRGDHDQHAGIPVPGDAGVTVERRTGTGEIRRSHEEAGETVVSVEGATS</sequence>
<protein>
    <submittedName>
        <fullName evidence="2">Uncharacterized protein</fullName>
    </submittedName>
</protein>
<feature type="region of interest" description="Disordered" evidence="1">
    <location>
        <begin position="44"/>
        <end position="93"/>
    </location>
</feature>
<proteinExistence type="predicted"/>
<evidence type="ECO:0000313" key="3">
    <source>
        <dbReference type="Proteomes" id="UP000070258"/>
    </source>
</evidence>
<evidence type="ECO:0000313" key="2">
    <source>
        <dbReference type="EMBL" id="KXP06819.1"/>
    </source>
</evidence>
<name>A0A138A8Q2_9ACTN</name>
<feature type="compositionally biased region" description="Basic and acidic residues" evidence="1">
    <location>
        <begin position="65"/>
        <end position="81"/>
    </location>
</feature>
<dbReference type="EMBL" id="LSRF01000056">
    <property type="protein sequence ID" value="KXP06819.1"/>
    <property type="molecule type" value="Genomic_DNA"/>
</dbReference>
<gene>
    <name evidence="2" type="ORF">AXK60_12225</name>
</gene>
<dbReference type="Proteomes" id="UP000070258">
    <property type="component" value="Unassembled WGS sequence"/>
</dbReference>
<reference evidence="3" key="1">
    <citation type="submission" date="2016-02" db="EMBL/GenBank/DDBJ databases">
        <authorList>
            <person name="Wen L."/>
            <person name="He K."/>
            <person name="Yang H."/>
        </authorList>
    </citation>
    <scope>NUCLEOTIDE SEQUENCE [LARGE SCALE GENOMIC DNA]</scope>
    <source>
        <strain evidence="3">JCM 15929</strain>
    </source>
</reference>
<comment type="caution">
    <text evidence="2">The sequence shown here is derived from an EMBL/GenBank/DDBJ whole genome shotgun (WGS) entry which is preliminary data.</text>
</comment>
<organism evidence="2 3">
    <name type="scientific">Tsukamurella pseudospumae</name>
    <dbReference type="NCBI Taxonomy" id="239498"/>
    <lineage>
        <taxon>Bacteria</taxon>
        <taxon>Bacillati</taxon>
        <taxon>Actinomycetota</taxon>
        <taxon>Actinomycetes</taxon>
        <taxon>Mycobacteriales</taxon>
        <taxon>Tsukamurellaceae</taxon>
        <taxon>Tsukamurella</taxon>
    </lineage>
</organism>
<accession>A0A138A8Q2</accession>
<dbReference type="AlphaFoldDB" id="A0A138A8Q2"/>